<feature type="domain" description="ABC transmembrane type-1" evidence="6">
    <location>
        <begin position="1"/>
        <end position="140"/>
    </location>
</feature>
<accession>A0AAN8F6Q0</accession>
<comment type="subcellular location">
    <subcellularLocation>
        <location evidence="1">Membrane</location>
        <topology evidence="1">Multi-pass membrane protein</topology>
    </subcellularLocation>
</comment>
<dbReference type="InterPro" id="IPR011527">
    <property type="entry name" value="ABC1_TM_dom"/>
</dbReference>
<proteinExistence type="predicted"/>
<reference evidence="7 8" key="1">
    <citation type="submission" date="2019-10" db="EMBL/GenBank/DDBJ databases">
        <title>Assembly and Annotation for the nematode Trichostrongylus colubriformis.</title>
        <authorList>
            <person name="Martin J."/>
        </authorList>
    </citation>
    <scope>NUCLEOTIDE SEQUENCE [LARGE SCALE GENOMIC DNA]</scope>
    <source>
        <strain evidence="7">G859</strain>
        <tissue evidence="7">Whole worm</tissue>
    </source>
</reference>
<dbReference type="AlphaFoldDB" id="A0AAN8F6Q0"/>
<keyword evidence="3 5" id="KW-1133">Transmembrane helix</keyword>
<evidence type="ECO:0000313" key="8">
    <source>
        <dbReference type="Proteomes" id="UP001331761"/>
    </source>
</evidence>
<dbReference type="GO" id="GO:0005886">
    <property type="term" value="C:plasma membrane"/>
    <property type="evidence" value="ECO:0007669"/>
    <property type="project" value="TreeGrafter"/>
</dbReference>
<dbReference type="Gene3D" id="1.20.1560.10">
    <property type="entry name" value="ABC transporter type 1, transmembrane domain"/>
    <property type="match status" value="1"/>
</dbReference>
<keyword evidence="8" id="KW-1185">Reference proteome</keyword>
<feature type="non-terminal residue" evidence="7">
    <location>
        <position position="233"/>
    </location>
</feature>
<dbReference type="Proteomes" id="UP001331761">
    <property type="component" value="Unassembled WGS sequence"/>
</dbReference>
<dbReference type="InterPro" id="IPR036640">
    <property type="entry name" value="ABC1_TM_sf"/>
</dbReference>
<keyword evidence="4 5" id="KW-0472">Membrane</keyword>
<keyword evidence="2 5" id="KW-0812">Transmembrane</keyword>
<comment type="caution">
    <text evidence="7">The sequence shown here is derived from an EMBL/GenBank/DDBJ whole genome shotgun (WGS) entry which is preliminary data.</text>
</comment>
<organism evidence="7 8">
    <name type="scientific">Trichostrongylus colubriformis</name>
    <name type="common">Black scour worm</name>
    <dbReference type="NCBI Taxonomy" id="6319"/>
    <lineage>
        <taxon>Eukaryota</taxon>
        <taxon>Metazoa</taxon>
        <taxon>Ecdysozoa</taxon>
        <taxon>Nematoda</taxon>
        <taxon>Chromadorea</taxon>
        <taxon>Rhabditida</taxon>
        <taxon>Rhabditina</taxon>
        <taxon>Rhabditomorpha</taxon>
        <taxon>Strongyloidea</taxon>
        <taxon>Trichostrongylidae</taxon>
        <taxon>Trichostrongylus</taxon>
    </lineage>
</organism>
<dbReference type="SUPFAM" id="SSF52540">
    <property type="entry name" value="P-loop containing nucleoside triphosphate hydrolases"/>
    <property type="match status" value="1"/>
</dbReference>
<dbReference type="Pfam" id="PF00664">
    <property type="entry name" value="ABC_membrane"/>
    <property type="match status" value="1"/>
</dbReference>
<evidence type="ECO:0000256" key="1">
    <source>
        <dbReference type="ARBA" id="ARBA00004141"/>
    </source>
</evidence>
<evidence type="ECO:0000256" key="4">
    <source>
        <dbReference type="ARBA" id="ARBA00023136"/>
    </source>
</evidence>
<dbReference type="InterPro" id="IPR039421">
    <property type="entry name" value="Type_1_exporter"/>
</dbReference>
<dbReference type="PANTHER" id="PTHR24222">
    <property type="entry name" value="ABC TRANSPORTER B FAMILY"/>
    <property type="match status" value="1"/>
</dbReference>
<protein>
    <submittedName>
        <fullName evidence="7">ABC transporter transmembrane region</fullName>
    </submittedName>
</protein>
<dbReference type="EMBL" id="WIXE01019017">
    <property type="protein sequence ID" value="KAK5970419.1"/>
    <property type="molecule type" value="Genomic_DNA"/>
</dbReference>
<dbReference type="Pfam" id="PF00005">
    <property type="entry name" value="ABC_tran"/>
    <property type="match status" value="1"/>
</dbReference>
<gene>
    <name evidence="7" type="ORF">GCK32_016544</name>
</gene>
<dbReference type="GO" id="GO:0140359">
    <property type="term" value="F:ABC-type transporter activity"/>
    <property type="evidence" value="ECO:0007669"/>
    <property type="project" value="InterPro"/>
</dbReference>
<evidence type="ECO:0000259" key="6">
    <source>
        <dbReference type="PROSITE" id="PS50929"/>
    </source>
</evidence>
<evidence type="ECO:0000313" key="7">
    <source>
        <dbReference type="EMBL" id="KAK5970419.1"/>
    </source>
</evidence>
<dbReference type="Gene3D" id="3.40.50.300">
    <property type="entry name" value="P-loop containing nucleotide triphosphate hydrolases"/>
    <property type="match status" value="1"/>
</dbReference>
<dbReference type="SUPFAM" id="SSF90123">
    <property type="entry name" value="ABC transporter transmembrane region"/>
    <property type="match status" value="1"/>
</dbReference>
<sequence>MLAVTPLQALCGFAISKSMSTFTIAETIKYAKAGKIVEQTVSSIRTVCSLNGLHYEIGRYKVALLEARRAGILKNLFVGISFGMMGLTNFASFALAFYIGITWAVDGQLQLQDLMTTFFSVMMGSLALGQAGPQFAVLGAAQGAAASIFEVLDREPEIDSASRNGRRDMRIKGNIEVKNVVFNYPSRPDVQVLKKLSLSVNAGETVALVGSSGCGKSTIVSLLLRYYNVLGGE</sequence>
<dbReference type="PANTHER" id="PTHR24222:SF76">
    <property type="entry name" value="MYCOBACTIN IMPORT ATP-BINDING_PERMEASE PROTEIN IRTB"/>
    <property type="match status" value="1"/>
</dbReference>
<feature type="transmembrane region" description="Helical" evidence="5">
    <location>
        <begin position="76"/>
        <end position="99"/>
    </location>
</feature>
<name>A0AAN8F6Q0_TRICO</name>
<evidence type="ECO:0000256" key="5">
    <source>
        <dbReference type="SAM" id="Phobius"/>
    </source>
</evidence>
<dbReference type="GO" id="GO:0016887">
    <property type="term" value="F:ATP hydrolysis activity"/>
    <property type="evidence" value="ECO:0007669"/>
    <property type="project" value="InterPro"/>
</dbReference>
<evidence type="ECO:0000256" key="2">
    <source>
        <dbReference type="ARBA" id="ARBA00022692"/>
    </source>
</evidence>
<dbReference type="InterPro" id="IPR003439">
    <property type="entry name" value="ABC_transporter-like_ATP-bd"/>
</dbReference>
<dbReference type="InterPro" id="IPR027417">
    <property type="entry name" value="P-loop_NTPase"/>
</dbReference>
<dbReference type="PROSITE" id="PS50929">
    <property type="entry name" value="ABC_TM1F"/>
    <property type="match status" value="1"/>
</dbReference>
<evidence type="ECO:0000256" key="3">
    <source>
        <dbReference type="ARBA" id="ARBA00022989"/>
    </source>
</evidence>
<dbReference type="GO" id="GO:0005524">
    <property type="term" value="F:ATP binding"/>
    <property type="evidence" value="ECO:0007669"/>
    <property type="project" value="InterPro"/>
</dbReference>